<accession>A0A0E9RXP9</accession>
<organism evidence="2">
    <name type="scientific">Anguilla anguilla</name>
    <name type="common">European freshwater eel</name>
    <name type="synonym">Muraena anguilla</name>
    <dbReference type="NCBI Taxonomy" id="7936"/>
    <lineage>
        <taxon>Eukaryota</taxon>
        <taxon>Metazoa</taxon>
        <taxon>Chordata</taxon>
        <taxon>Craniata</taxon>
        <taxon>Vertebrata</taxon>
        <taxon>Euteleostomi</taxon>
        <taxon>Actinopterygii</taxon>
        <taxon>Neopterygii</taxon>
        <taxon>Teleostei</taxon>
        <taxon>Anguilliformes</taxon>
        <taxon>Anguillidae</taxon>
        <taxon>Anguilla</taxon>
    </lineage>
</organism>
<feature type="region of interest" description="Disordered" evidence="1">
    <location>
        <begin position="23"/>
        <end position="45"/>
    </location>
</feature>
<protein>
    <submittedName>
        <fullName evidence="2">Uncharacterized protein</fullName>
    </submittedName>
</protein>
<sequence length="61" mass="6801">MKSIYMGVKPKGKHVHTWVVKGRQHNDGSEDKNSMGNNEHAPKALVDGRAPCALLKVNEKY</sequence>
<proteinExistence type="predicted"/>
<feature type="compositionally biased region" description="Basic and acidic residues" evidence="1">
    <location>
        <begin position="24"/>
        <end position="33"/>
    </location>
</feature>
<dbReference type="AlphaFoldDB" id="A0A0E9RXP9"/>
<reference evidence="2" key="1">
    <citation type="submission" date="2014-11" db="EMBL/GenBank/DDBJ databases">
        <authorList>
            <person name="Amaro Gonzalez C."/>
        </authorList>
    </citation>
    <scope>NUCLEOTIDE SEQUENCE</scope>
</reference>
<dbReference type="EMBL" id="GBXM01074940">
    <property type="protein sequence ID" value="JAH33637.1"/>
    <property type="molecule type" value="Transcribed_RNA"/>
</dbReference>
<evidence type="ECO:0000313" key="2">
    <source>
        <dbReference type="EMBL" id="JAH33637.1"/>
    </source>
</evidence>
<reference evidence="2" key="2">
    <citation type="journal article" date="2015" name="Fish Shellfish Immunol.">
        <title>Early steps in the European eel (Anguilla anguilla)-Vibrio vulnificus interaction in the gills: Role of the RtxA13 toxin.</title>
        <authorList>
            <person name="Callol A."/>
            <person name="Pajuelo D."/>
            <person name="Ebbesson L."/>
            <person name="Teles M."/>
            <person name="MacKenzie S."/>
            <person name="Amaro C."/>
        </authorList>
    </citation>
    <scope>NUCLEOTIDE SEQUENCE</scope>
</reference>
<evidence type="ECO:0000256" key="1">
    <source>
        <dbReference type="SAM" id="MobiDB-lite"/>
    </source>
</evidence>
<name>A0A0E9RXP9_ANGAN</name>